<feature type="region of interest" description="Disordered" evidence="1">
    <location>
        <begin position="309"/>
        <end position="383"/>
    </location>
</feature>
<dbReference type="Gene3D" id="1.10.287.3160">
    <property type="match status" value="1"/>
</dbReference>
<dbReference type="InParanoid" id="A0A2I4CTH9"/>
<dbReference type="Proteomes" id="UP000192220">
    <property type="component" value="Unplaced"/>
</dbReference>
<organism evidence="2 3">
    <name type="scientific">Austrofundulus limnaeus</name>
    <name type="common">Annual killifish</name>
    <dbReference type="NCBI Taxonomy" id="52670"/>
    <lineage>
        <taxon>Eukaryota</taxon>
        <taxon>Metazoa</taxon>
        <taxon>Chordata</taxon>
        <taxon>Craniata</taxon>
        <taxon>Vertebrata</taxon>
        <taxon>Euteleostomi</taxon>
        <taxon>Actinopterygii</taxon>
        <taxon>Neopterygii</taxon>
        <taxon>Teleostei</taxon>
        <taxon>Neoteleostei</taxon>
        <taxon>Acanthomorphata</taxon>
        <taxon>Ovalentaria</taxon>
        <taxon>Atherinomorphae</taxon>
        <taxon>Cyprinodontiformes</taxon>
        <taxon>Rivulidae</taxon>
        <taxon>Austrofundulus</taxon>
    </lineage>
</organism>
<dbReference type="AlphaFoldDB" id="A0A2I4CTH9"/>
<dbReference type="RefSeq" id="XP_013883292.1">
    <property type="nucleotide sequence ID" value="XM_014027838.1"/>
</dbReference>
<sequence>MEHEAASPDIEGGETQFLLDLNQEEDNVLQMEQEVLSPCPAHSTPAAARVDQESSFLSLCRRAAAKLEVQWPYPTPAQKPLKFAGFYLPSEPADVKHRLPMFKDFVSELTSSWSKALSIPPSCPDRVSTWTWKGQTKQAWWASLRWEPSLAAYLAPSHNQGVSGPTLLPSKPCRFSSAQLEKIYKAQGNTARALSSVTMLQTYQAMALAELAAQMPQENPLLPLLNKIRLASDHNLRVSCCVALALGKGMASTVVAQRHLWLTLADVPDKDRVAYLEEPVTPTGLFGQALDVIQTKCEQRKKQAEAIRCIIPRRDARPKAPSSFGSASHPPPFKKAATPGTSKAQPAETSSKPQPCRQSAWSKGPPPSQQDSSAARKKKSKSS</sequence>
<evidence type="ECO:0000313" key="3">
    <source>
        <dbReference type="RefSeq" id="XP_013883292.1"/>
    </source>
</evidence>
<evidence type="ECO:0000313" key="2">
    <source>
        <dbReference type="Proteomes" id="UP000192220"/>
    </source>
</evidence>
<dbReference type="KEGG" id="alim:106531896"/>
<feature type="compositionally biased region" description="Polar residues" evidence="1">
    <location>
        <begin position="339"/>
        <end position="361"/>
    </location>
</feature>
<dbReference type="GeneID" id="106531896"/>
<proteinExistence type="predicted"/>
<dbReference type="OrthoDB" id="8948664at2759"/>
<protein>
    <submittedName>
        <fullName evidence="3">Uncharacterized protein LOC106531896</fullName>
    </submittedName>
</protein>
<reference evidence="3" key="1">
    <citation type="submission" date="2025-08" db="UniProtKB">
        <authorList>
            <consortium name="RefSeq"/>
        </authorList>
    </citation>
    <scope>IDENTIFICATION</scope>
</reference>
<keyword evidence="2" id="KW-1185">Reference proteome</keyword>
<name>A0A2I4CTH9_AUSLI</name>
<gene>
    <name evidence="3" type="primary">LOC106531896</name>
</gene>
<evidence type="ECO:0000256" key="1">
    <source>
        <dbReference type="SAM" id="MobiDB-lite"/>
    </source>
</evidence>
<accession>A0A2I4CTH9</accession>